<evidence type="ECO:0000313" key="8">
    <source>
        <dbReference type="Proteomes" id="UP000326950"/>
    </source>
</evidence>
<accession>A0A5N6URS5</accession>
<evidence type="ECO:0000313" key="7">
    <source>
        <dbReference type="EMBL" id="KAE8161337.1"/>
    </source>
</evidence>
<dbReference type="Gene3D" id="3.30.200.20">
    <property type="entry name" value="Phosphorylase Kinase, domain 1"/>
    <property type="match status" value="2"/>
</dbReference>
<evidence type="ECO:0000256" key="3">
    <source>
        <dbReference type="ARBA" id="ARBA00022840"/>
    </source>
</evidence>
<proteinExistence type="inferred from homology"/>
<keyword evidence="7" id="KW-0808">Transferase</keyword>
<dbReference type="SMART" id="SM00240">
    <property type="entry name" value="FHA"/>
    <property type="match status" value="1"/>
</dbReference>
<reference evidence="7 8" key="1">
    <citation type="submission" date="2019-04" db="EMBL/GenBank/DDBJ databases">
        <title>Friends and foes A comparative genomics study of 23 Aspergillus species from section Flavi.</title>
        <authorList>
            <consortium name="DOE Joint Genome Institute"/>
            <person name="Kjaerbolling I."/>
            <person name="Vesth T."/>
            <person name="Frisvad J.C."/>
            <person name="Nybo J.L."/>
            <person name="Theobald S."/>
            <person name="Kildgaard S."/>
            <person name="Isbrandt T."/>
            <person name="Kuo A."/>
            <person name="Sato A."/>
            <person name="Lyhne E.K."/>
            <person name="Kogle M.E."/>
            <person name="Wiebenga A."/>
            <person name="Kun R.S."/>
            <person name="Lubbers R.J."/>
            <person name="Makela M.R."/>
            <person name="Barry K."/>
            <person name="Chovatia M."/>
            <person name="Clum A."/>
            <person name="Daum C."/>
            <person name="Haridas S."/>
            <person name="He G."/>
            <person name="LaButti K."/>
            <person name="Lipzen A."/>
            <person name="Mondo S."/>
            <person name="Riley R."/>
            <person name="Salamov A."/>
            <person name="Simmons B.A."/>
            <person name="Magnuson J.K."/>
            <person name="Henrissat B."/>
            <person name="Mortensen U.H."/>
            <person name="Larsen T.O."/>
            <person name="Devries R.P."/>
            <person name="Grigoriev I.V."/>
            <person name="Machida M."/>
            <person name="Baker S.E."/>
            <person name="Andersen M.R."/>
        </authorList>
    </citation>
    <scope>NUCLEOTIDE SEQUENCE [LARGE SCALE GENOMIC DNA]</scope>
    <source>
        <strain evidence="7 8">CBS 117626</strain>
    </source>
</reference>
<keyword evidence="8" id="KW-1185">Reference proteome</keyword>
<dbReference type="OrthoDB" id="74764at2759"/>
<dbReference type="SUPFAM" id="SSF49879">
    <property type="entry name" value="SMAD/FHA domain"/>
    <property type="match status" value="1"/>
</dbReference>
<dbReference type="GO" id="GO:0004672">
    <property type="term" value="F:protein kinase activity"/>
    <property type="evidence" value="ECO:0007669"/>
    <property type="project" value="InterPro"/>
</dbReference>
<feature type="domain" description="Protein kinase" evidence="6">
    <location>
        <begin position="147"/>
        <end position="450"/>
    </location>
</feature>
<dbReference type="Pfam" id="PF00498">
    <property type="entry name" value="FHA"/>
    <property type="match status" value="1"/>
</dbReference>
<evidence type="ECO:0000256" key="4">
    <source>
        <dbReference type="PROSITE-ProRule" id="PRU10141"/>
    </source>
</evidence>
<dbReference type="PANTHER" id="PTHR24347">
    <property type="entry name" value="SERINE/THREONINE-PROTEIN KINASE"/>
    <property type="match status" value="1"/>
</dbReference>
<dbReference type="GO" id="GO:0005524">
    <property type="term" value="F:ATP binding"/>
    <property type="evidence" value="ECO:0007669"/>
    <property type="project" value="UniProtKB-UniRule"/>
</dbReference>
<evidence type="ECO:0000256" key="2">
    <source>
        <dbReference type="ARBA" id="ARBA00022741"/>
    </source>
</evidence>
<feature type="domain" description="FHA" evidence="5">
    <location>
        <begin position="36"/>
        <end position="95"/>
    </location>
</feature>
<evidence type="ECO:0000256" key="1">
    <source>
        <dbReference type="ARBA" id="ARBA00005575"/>
    </source>
</evidence>
<dbReference type="PROSITE" id="PS00107">
    <property type="entry name" value="PROTEIN_KINASE_ATP"/>
    <property type="match status" value="1"/>
</dbReference>
<dbReference type="InterPro" id="IPR000719">
    <property type="entry name" value="Prot_kinase_dom"/>
</dbReference>
<evidence type="ECO:0000259" key="6">
    <source>
        <dbReference type="PROSITE" id="PS50011"/>
    </source>
</evidence>
<dbReference type="PROSITE" id="PS50011">
    <property type="entry name" value="PROTEIN_KINASE_DOM"/>
    <property type="match status" value="1"/>
</dbReference>
<evidence type="ECO:0000259" key="5">
    <source>
        <dbReference type="PROSITE" id="PS50006"/>
    </source>
</evidence>
<dbReference type="InterPro" id="IPR008984">
    <property type="entry name" value="SMAD_FHA_dom_sf"/>
</dbReference>
<keyword evidence="3 4" id="KW-0067">ATP-binding</keyword>
<name>A0A5N6URS5_ASPTM</name>
<dbReference type="AlphaFoldDB" id="A0A5N6URS5"/>
<dbReference type="Proteomes" id="UP000326950">
    <property type="component" value="Unassembled WGS sequence"/>
</dbReference>
<dbReference type="PROSITE" id="PS00108">
    <property type="entry name" value="PROTEIN_KINASE_ST"/>
    <property type="match status" value="1"/>
</dbReference>
<dbReference type="Pfam" id="PF00069">
    <property type="entry name" value="Pkinase"/>
    <property type="match status" value="1"/>
</dbReference>
<dbReference type="CDD" id="cd22670">
    <property type="entry name" value="FHA_MEK1-like"/>
    <property type="match status" value="1"/>
</dbReference>
<dbReference type="InterPro" id="IPR008271">
    <property type="entry name" value="Ser/Thr_kinase_AS"/>
</dbReference>
<dbReference type="Gene3D" id="1.10.510.10">
    <property type="entry name" value="Transferase(Phosphotransferase) domain 1"/>
    <property type="match status" value="1"/>
</dbReference>
<keyword evidence="2 4" id="KW-0547">Nucleotide-binding</keyword>
<gene>
    <name evidence="7" type="ORF">BDV40DRAFT_289331</name>
</gene>
<dbReference type="EMBL" id="ML738643">
    <property type="protein sequence ID" value="KAE8161337.1"/>
    <property type="molecule type" value="Genomic_DNA"/>
</dbReference>
<dbReference type="SMART" id="SM00220">
    <property type="entry name" value="S_TKc"/>
    <property type="match status" value="1"/>
</dbReference>
<comment type="similarity">
    <text evidence="1">Belongs to the protein kinase superfamily. CAMK Ser/Thr protein kinase family. CHEK2 subfamily.</text>
</comment>
<dbReference type="InterPro" id="IPR017441">
    <property type="entry name" value="Protein_kinase_ATP_BS"/>
</dbReference>
<keyword evidence="7" id="KW-0418">Kinase</keyword>
<feature type="binding site" evidence="4">
    <location>
        <position position="184"/>
    </location>
    <ligand>
        <name>ATP</name>
        <dbReference type="ChEBI" id="CHEBI:30616"/>
    </ligand>
</feature>
<protein>
    <submittedName>
        <fullName evidence="7">Kinase-like domain-containing protein</fullName>
    </submittedName>
</protein>
<organism evidence="7 8">
    <name type="scientific">Aspergillus tamarii</name>
    <dbReference type="NCBI Taxonomy" id="41984"/>
    <lineage>
        <taxon>Eukaryota</taxon>
        <taxon>Fungi</taxon>
        <taxon>Dikarya</taxon>
        <taxon>Ascomycota</taxon>
        <taxon>Pezizomycotina</taxon>
        <taxon>Eurotiomycetes</taxon>
        <taxon>Eurotiomycetidae</taxon>
        <taxon>Eurotiales</taxon>
        <taxon>Aspergillaceae</taxon>
        <taxon>Aspergillus</taxon>
        <taxon>Aspergillus subgen. Circumdati</taxon>
    </lineage>
</organism>
<dbReference type="InterPro" id="IPR000253">
    <property type="entry name" value="FHA_dom"/>
</dbReference>
<dbReference type="Gene3D" id="2.60.200.20">
    <property type="match status" value="1"/>
</dbReference>
<dbReference type="SUPFAM" id="SSF56112">
    <property type="entry name" value="Protein kinase-like (PK-like)"/>
    <property type="match status" value="1"/>
</dbReference>
<dbReference type="InterPro" id="IPR011009">
    <property type="entry name" value="Kinase-like_dom_sf"/>
</dbReference>
<dbReference type="PROSITE" id="PS50006">
    <property type="entry name" value="FHA_DOMAIN"/>
    <property type="match status" value="1"/>
</dbReference>
<sequence>MSFLSPPSHLVGTVSVWDAQIKRTINSFPIYSNAEVYVGRDQRRCNHVVDDPVISNIHLWIYTIIFDRENPDEVAPLVYAQDLSTNGTSWNGYPMGKGKGSFLLSDGDVLRLSPKLSLHLCCAVQGKEDCFDMLQMIEMRVFEDHYSVTPQKLGSGAYGQVHMAFKKDTGQQLACKVVDLRALKNKVIRETEDQHSRHFKENTFLHKRNSLLVTRAFKKSLQRKIQEKLDVYSREARILESLCHPNIIDIEKVIESSNTIYLFQELVTAGDLFSYIQYKGGKLADIEAAVIVRQVLMALDYLHQREIVHRDLKPDNILMTSLADGCRVVLTDFGCARFVRPTVERMSTLIGTFDYSAPEMLRSKQGYTKAVDLWSLGCVAAVLLTGDIPFKNSLTTDPTDLSRERDLEKLEADMDWNKIRQRARDFVRKLLVFDEAKRIDVKQALNHNWFTNPSHRVEFEALYRRAIRGWKPRAHKGSLITNLGSLMKIPEQDSEHMQTLCSDGYSTVDSGQSSAAEEILYQARDLSIPPVSQEYELCRGRSASMSTTLSDPELPPHCWIGHADTRPPGHPHKNQGQDCLCPDPLEFILFISRIKQKPRVGIALSSSQPTLT</sequence>